<accession>A0A2T6BQS9</accession>
<comment type="caution">
    <text evidence="1">The sequence shown here is derived from an EMBL/GenBank/DDBJ whole genome shotgun (WGS) entry which is preliminary data.</text>
</comment>
<name>A0A2T6BQS9_9FLAO</name>
<gene>
    <name evidence="1" type="ORF">C8N46_11437</name>
</gene>
<sequence length="120" mass="13853">MKSEKKIKILDSWNISGFGIIAEVENVQDGIPKGTILKSQESELTWIVKSRIVETLAIDELTRFPNETETPIHLNLKNVSSMEKTKERIVEKNLNRIFQYHLEPNKHNEKPKSGEKLLVE</sequence>
<dbReference type="EMBL" id="QBKT01000014">
    <property type="protein sequence ID" value="PTX58392.1"/>
    <property type="molecule type" value="Genomic_DNA"/>
</dbReference>
<organism evidence="1 2">
    <name type="scientific">Kordia periserrulae</name>
    <dbReference type="NCBI Taxonomy" id="701523"/>
    <lineage>
        <taxon>Bacteria</taxon>
        <taxon>Pseudomonadati</taxon>
        <taxon>Bacteroidota</taxon>
        <taxon>Flavobacteriia</taxon>
        <taxon>Flavobacteriales</taxon>
        <taxon>Flavobacteriaceae</taxon>
        <taxon>Kordia</taxon>
    </lineage>
</organism>
<protein>
    <submittedName>
        <fullName evidence="1">Uncharacterized protein</fullName>
    </submittedName>
</protein>
<evidence type="ECO:0000313" key="1">
    <source>
        <dbReference type="EMBL" id="PTX58392.1"/>
    </source>
</evidence>
<dbReference type="RefSeq" id="WP_108116827.1">
    <property type="nucleotide sequence ID" value="NZ_QBKT01000014.1"/>
</dbReference>
<dbReference type="AlphaFoldDB" id="A0A2T6BQS9"/>
<dbReference type="OrthoDB" id="1449468at2"/>
<dbReference type="Proteomes" id="UP000244090">
    <property type="component" value="Unassembled WGS sequence"/>
</dbReference>
<proteinExistence type="predicted"/>
<keyword evidence="2" id="KW-1185">Reference proteome</keyword>
<evidence type="ECO:0000313" key="2">
    <source>
        <dbReference type="Proteomes" id="UP000244090"/>
    </source>
</evidence>
<reference evidence="1 2" key="1">
    <citation type="submission" date="2018-04" db="EMBL/GenBank/DDBJ databases">
        <title>Genomic Encyclopedia of Archaeal and Bacterial Type Strains, Phase II (KMG-II): from individual species to whole genera.</title>
        <authorList>
            <person name="Goeker M."/>
        </authorList>
    </citation>
    <scope>NUCLEOTIDE SEQUENCE [LARGE SCALE GENOMIC DNA]</scope>
    <source>
        <strain evidence="1 2">DSM 25731</strain>
    </source>
</reference>